<reference evidence="4 5" key="1">
    <citation type="submission" date="2024-03" db="EMBL/GenBank/DDBJ databases">
        <title>Ignisphaera cupida sp. nov., a hyperthermophilic hydrolytic archaeon from a hot spring of Kamchatka, and proposal of Ignisphaeraceae fam. nov.</title>
        <authorList>
            <person name="Podosokorskaya O.A."/>
            <person name="Elcheninov A.G."/>
            <person name="Maltseva A.I."/>
            <person name="Zayulina K.S."/>
            <person name="Novikov A."/>
            <person name="Merkel A.Y."/>
        </authorList>
    </citation>
    <scope>NUCLEOTIDE SEQUENCE [LARGE SCALE GENOMIC DNA]</scope>
    <source>
        <strain evidence="4 5">38H-sp</strain>
    </source>
</reference>
<evidence type="ECO:0000313" key="5">
    <source>
        <dbReference type="Proteomes" id="UP001466331"/>
    </source>
</evidence>
<evidence type="ECO:0000256" key="1">
    <source>
        <dbReference type="ARBA" id="ARBA00022737"/>
    </source>
</evidence>
<dbReference type="Pfam" id="PF13424">
    <property type="entry name" value="TPR_12"/>
    <property type="match status" value="1"/>
</dbReference>
<proteinExistence type="predicted"/>
<dbReference type="PANTHER" id="PTHR45641">
    <property type="entry name" value="TETRATRICOPEPTIDE REPEAT PROTEIN (AFU_ORTHOLOGUE AFUA_6G03870)"/>
    <property type="match status" value="1"/>
</dbReference>
<evidence type="ECO:0000313" key="4">
    <source>
        <dbReference type="EMBL" id="MEM5947834.1"/>
    </source>
</evidence>
<organism evidence="4 5">
    <name type="scientific">Rarispira pelagica</name>
    <dbReference type="NCBI Taxonomy" id="3141764"/>
    <lineage>
        <taxon>Bacteria</taxon>
        <taxon>Pseudomonadati</taxon>
        <taxon>Spirochaetota</taxon>
        <taxon>Spirochaetia</taxon>
        <taxon>Winmispirales</taxon>
        <taxon>Winmispiraceae</taxon>
        <taxon>Rarispira</taxon>
    </lineage>
</organism>
<dbReference type="InterPro" id="IPR019734">
    <property type="entry name" value="TPR_rpt"/>
</dbReference>
<feature type="repeat" description="TPR" evidence="3">
    <location>
        <begin position="162"/>
        <end position="195"/>
    </location>
</feature>
<keyword evidence="5" id="KW-1185">Reference proteome</keyword>
<dbReference type="InterPro" id="IPR011990">
    <property type="entry name" value="TPR-like_helical_dom_sf"/>
</dbReference>
<dbReference type="PROSITE" id="PS50005">
    <property type="entry name" value="TPR"/>
    <property type="match status" value="2"/>
</dbReference>
<protein>
    <submittedName>
        <fullName evidence="4">Tetratricopeptide repeat protein</fullName>
    </submittedName>
</protein>
<sequence>MNMIKKVCLSGFVFTVILPLISCSSTPDKPDGIYDTRNRAAEYLTYGWKHYNQGFYSKAEDFFLQALESNLLVDNISGVIKSYIALMQNSIAQGKKNAAEDYLARAEEWLSLTEEADVTFEYRAAKGQLLTYQGKYEEAKKILLAALSSYPDAEKKLPLKTSMVFNTLAMIEKNTGNYEKALEYANTSIEIDKKEKNFTGLASSYYIIAAVYSRKGDIAEAIENLNISLDNDKKAENSPGIANTLLALGSLYYKQEDKETAYIYYKRSLMIYLQLENNLLISKALERCINTAEEIDRKKELSWLINLREKYPTSE</sequence>
<evidence type="ECO:0000256" key="2">
    <source>
        <dbReference type="ARBA" id="ARBA00022803"/>
    </source>
</evidence>
<evidence type="ECO:0000256" key="3">
    <source>
        <dbReference type="PROSITE-ProRule" id="PRU00339"/>
    </source>
</evidence>
<dbReference type="RefSeq" id="WP_420069283.1">
    <property type="nucleotide sequence ID" value="NZ_JBCHKQ010000002.1"/>
</dbReference>
<comment type="caution">
    <text evidence="4">The sequence shown here is derived from an EMBL/GenBank/DDBJ whole genome shotgun (WGS) entry which is preliminary data.</text>
</comment>
<dbReference type="Pfam" id="PF13181">
    <property type="entry name" value="TPR_8"/>
    <property type="match status" value="2"/>
</dbReference>
<feature type="repeat" description="TPR" evidence="3">
    <location>
        <begin position="202"/>
        <end position="235"/>
    </location>
</feature>
<dbReference type="Gene3D" id="1.25.40.10">
    <property type="entry name" value="Tetratricopeptide repeat domain"/>
    <property type="match status" value="2"/>
</dbReference>
<name>A0ABU9UBE8_9SPIR</name>
<dbReference type="SUPFAM" id="SSF48452">
    <property type="entry name" value="TPR-like"/>
    <property type="match status" value="2"/>
</dbReference>
<dbReference type="PANTHER" id="PTHR45641:SF19">
    <property type="entry name" value="NEPHROCYSTIN-3"/>
    <property type="match status" value="1"/>
</dbReference>
<gene>
    <name evidence="4" type="ORF">WKV44_04680</name>
</gene>
<dbReference type="Proteomes" id="UP001466331">
    <property type="component" value="Unassembled WGS sequence"/>
</dbReference>
<dbReference type="EMBL" id="JBCHKQ010000002">
    <property type="protein sequence ID" value="MEM5947834.1"/>
    <property type="molecule type" value="Genomic_DNA"/>
</dbReference>
<keyword evidence="2 3" id="KW-0802">TPR repeat</keyword>
<accession>A0ABU9UBE8</accession>
<keyword evidence="1" id="KW-0677">Repeat</keyword>
<dbReference type="SMART" id="SM00028">
    <property type="entry name" value="TPR"/>
    <property type="match status" value="4"/>
</dbReference>